<proteinExistence type="predicted"/>
<feature type="region of interest" description="Disordered" evidence="1">
    <location>
        <begin position="1"/>
        <end position="29"/>
    </location>
</feature>
<sequence>MITRSRARHIDETTNPEDGGARKKQVVAPSEIRTKRQNVDQARAKVDDEQLIIEGGMLMAATEEVSRSYNEATTCTSDNRAQWKAAIECELKSLMTNKTWKLAPRPKHQRAIGCRWVFELKRDETERIVRHKARLVAKGYSQRHGIDYEETYSPVASLNSIRVSFAKFCEDGAIIEQCDVDTAFLYGELDEEVYMELVMEISGETYNDDECSGLT</sequence>
<feature type="domain" description="Reverse transcriptase Ty1/copia-type" evidence="2">
    <location>
        <begin position="97"/>
        <end position="196"/>
    </location>
</feature>
<comment type="caution">
    <text evidence="3">The sequence shown here is derived from an EMBL/GenBank/DDBJ whole genome shotgun (WGS) entry which is preliminary data.</text>
</comment>
<dbReference type="AlphaFoldDB" id="A0A9W6UBK9"/>
<dbReference type="Pfam" id="PF07727">
    <property type="entry name" value="RVT_2"/>
    <property type="match status" value="1"/>
</dbReference>
<reference evidence="3" key="1">
    <citation type="submission" date="2023-04" db="EMBL/GenBank/DDBJ databases">
        <title>Phytophthora fragariaefolia NBRC 109709.</title>
        <authorList>
            <person name="Ichikawa N."/>
            <person name="Sato H."/>
            <person name="Tonouchi N."/>
        </authorList>
    </citation>
    <scope>NUCLEOTIDE SEQUENCE</scope>
    <source>
        <strain evidence="3">NBRC 109709</strain>
    </source>
</reference>
<dbReference type="InterPro" id="IPR013103">
    <property type="entry name" value="RVT_2"/>
</dbReference>
<gene>
    <name evidence="3" type="ORF">Pfra01_000649500</name>
</gene>
<dbReference type="OrthoDB" id="6780107at2759"/>
<name>A0A9W6UBK9_9STRA</name>
<accession>A0A9W6UBK9</accession>
<organism evidence="3 4">
    <name type="scientific">Phytophthora fragariaefolia</name>
    <dbReference type="NCBI Taxonomy" id="1490495"/>
    <lineage>
        <taxon>Eukaryota</taxon>
        <taxon>Sar</taxon>
        <taxon>Stramenopiles</taxon>
        <taxon>Oomycota</taxon>
        <taxon>Peronosporomycetes</taxon>
        <taxon>Peronosporales</taxon>
        <taxon>Peronosporaceae</taxon>
        <taxon>Phytophthora</taxon>
    </lineage>
</organism>
<dbReference type="Proteomes" id="UP001165121">
    <property type="component" value="Unassembled WGS sequence"/>
</dbReference>
<dbReference type="EMBL" id="BSXT01000551">
    <property type="protein sequence ID" value="GMF29878.1"/>
    <property type="molecule type" value="Genomic_DNA"/>
</dbReference>
<evidence type="ECO:0000313" key="3">
    <source>
        <dbReference type="EMBL" id="GMF29878.1"/>
    </source>
</evidence>
<evidence type="ECO:0000259" key="2">
    <source>
        <dbReference type="Pfam" id="PF07727"/>
    </source>
</evidence>
<evidence type="ECO:0000313" key="4">
    <source>
        <dbReference type="Proteomes" id="UP001165121"/>
    </source>
</evidence>
<evidence type="ECO:0000256" key="1">
    <source>
        <dbReference type="SAM" id="MobiDB-lite"/>
    </source>
</evidence>
<protein>
    <submittedName>
        <fullName evidence="3">Unnamed protein product</fullName>
    </submittedName>
</protein>
<keyword evidence="4" id="KW-1185">Reference proteome</keyword>